<evidence type="ECO:0000256" key="3">
    <source>
        <dbReference type="ARBA" id="ARBA00012756"/>
    </source>
</evidence>
<dbReference type="Proteomes" id="UP001163726">
    <property type="component" value="Plasmid pCadTS8_2"/>
</dbReference>
<dbReference type="InterPro" id="IPR006103">
    <property type="entry name" value="Glyco_hydro_2_cat"/>
</dbReference>
<comment type="similarity">
    <text evidence="2">Belongs to the glycosyl hydrolase 2 family.</text>
</comment>
<dbReference type="Pfam" id="PF00703">
    <property type="entry name" value="Glyco_hydro_2"/>
    <property type="match status" value="1"/>
</dbReference>
<keyword evidence="13" id="KW-1185">Reference proteome</keyword>
<dbReference type="PANTHER" id="PTHR46323:SF2">
    <property type="entry name" value="BETA-GALACTOSIDASE"/>
    <property type="match status" value="1"/>
</dbReference>
<dbReference type="EC" id="3.2.1.23" evidence="3"/>
<dbReference type="Pfam" id="PF02929">
    <property type="entry name" value="Bgal_small_N"/>
    <property type="match status" value="1"/>
</dbReference>
<protein>
    <recommendedName>
        <fullName evidence="3">beta-galactosidase</fullName>
        <ecNumber evidence="3">3.2.1.23</ecNumber>
    </recommendedName>
    <alternativeName>
        <fullName evidence="6">Lactase</fullName>
    </alternativeName>
</protein>
<evidence type="ECO:0000256" key="2">
    <source>
        <dbReference type="ARBA" id="ARBA00007401"/>
    </source>
</evidence>
<keyword evidence="12" id="KW-0614">Plasmid</keyword>
<dbReference type="Gene3D" id="3.20.20.80">
    <property type="entry name" value="Glycosidases"/>
    <property type="match status" value="1"/>
</dbReference>
<dbReference type="RefSeq" id="WP_268077176.1">
    <property type="nucleotide sequence ID" value="NZ_CP109967.1"/>
</dbReference>
<keyword evidence="4 12" id="KW-0378">Hydrolase</keyword>
<evidence type="ECO:0000259" key="8">
    <source>
        <dbReference type="Pfam" id="PF00703"/>
    </source>
</evidence>
<dbReference type="PANTHER" id="PTHR46323">
    <property type="entry name" value="BETA-GALACTOSIDASE"/>
    <property type="match status" value="1"/>
</dbReference>
<dbReference type="SUPFAM" id="SSF74650">
    <property type="entry name" value="Galactose mutarotase-like"/>
    <property type="match status" value="1"/>
</dbReference>
<feature type="domain" description="Glycosyl hydrolases family 2 sugar binding" evidence="10">
    <location>
        <begin position="54"/>
        <end position="188"/>
    </location>
</feature>
<dbReference type="InterPro" id="IPR013783">
    <property type="entry name" value="Ig-like_fold"/>
</dbReference>
<evidence type="ECO:0000259" key="9">
    <source>
        <dbReference type="Pfam" id="PF02836"/>
    </source>
</evidence>
<keyword evidence="5" id="KW-0326">Glycosidase</keyword>
<comment type="catalytic activity">
    <reaction evidence="1">
        <text>Hydrolysis of terminal non-reducing beta-D-galactose residues in beta-D-galactosides.</text>
        <dbReference type="EC" id="3.2.1.23"/>
    </reaction>
</comment>
<name>A0ABY7AS85_9ALTE</name>
<feature type="domain" description="Glycoside hydrolase family 2 catalytic" evidence="9">
    <location>
        <begin position="311"/>
        <end position="524"/>
    </location>
</feature>
<evidence type="ECO:0000259" key="10">
    <source>
        <dbReference type="Pfam" id="PF02837"/>
    </source>
</evidence>
<dbReference type="InterPro" id="IPR006102">
    <property type="entry name" value="Ig-like_GH2"/>
</dbReference>
<dbReference type="Gene3D" id="2.70.98.10">
    <property type="match status" value="1"/>
</dbReference>
<dbReference type="GO" id="GO:0016787">
    <property type="term" value="F:hydrolase activity"/>
    <property type="evidence" value="ECO:0007669"/>
    <property type="project" value="UniProtKB-KW"/>
</dbReference>
<evidence type="ECO:0000256" key="5">
    <source>
        <dbReference type="ARBA" id="ARBA00023295"/>
    </source>
</evidence>
<feature type="domain" description="Glycoside hydrolase family 2 immunoglobulin-like beta-sandwich" evidence="8">
    <location>
        <begin position="234"/>
        <end position="304"/>
    </location>
</feature>
<dbReference type="Gene3D" id="2.60.120.260">
    <property type="entry name" value="Galactose-binding domain-like"/>
    <property type="match status" value="1"/>
</dbReference>
<dbReference type="SUPFAM" id="SSF49785">
    <property type="entry name" value="Galactose-binding domain-like"/>
    <property type="match status" value="1"/>
</dbReference>
<dbReference type="InterPro" id="IPR011013">
    <property type="entry name" value="Gal_mutarotase_sf_dom"/>
</dbReference>
<dbReference type="InterPro" id="IPR050347">
    <property type="entry name" value="Bact_Beta-galactosidase"/>
</dbReference>
<reference evidence="12" key="1">
    <citation type="submission" date="2022-10" db="EMBL/GenBank/DDBJ databases">
        <title>Catenovulum adriacola sp. nov. isolated in the Harbour of Susak.</title>
        <authorList>
            <person name="Schoch T."/>
            <person name="Reich S.J."/>
            <person name="Stoeferle S."/>
            <person name="Flaiz M."/>
            <person name="Kazda M."/>
            <person name="Riedel C.U."/>
            <person name="Duerre P."/>
        </authorList>
    </citation>
    <scope>NUCLEOTIDE SEQUENCE</scope>
    <source>
        <strain evidence="12">TS8</strain>
        <plasmid evidence="12">pCadTS8_2</plasmid>
    </source>
</reference>
<dbReference type="SUPFAM" id="SSF51445">
    <property type="entry name" value="(Trans)glycosidases"/>
    <property type="match status" value="1"/>
</dbReference>
<dbReference type="InterPro" id="IPR014718">
    <property type="entry name" value="GH-type_carb-bd"/>
</dbReference>
<dbReference type="InterPro" id="IPR008979">
    <property type="entry name" value="Galactose-bd-like_sf"/>
</dbReference>
<feature type="chain" id="PRO_5046369003" description="beta-galactosidase" evidence="7">
    <location>
        <begin position="22"/>
        <end position="950"/>
    </location>
</feature>
<dbReference type="InterPro" id="IPR006104">
    <property type="entry name" value="Glyco_hydro_2_N"/>
</dbReference>
<dbReference type="SUPFAM" id="SSF49303">
    <property type="entry name" value="beta-Galactosidase/glucuronidase domain"/>
    <property type="match status" value="1"/>
</dbReference>
<evidence type="ECO:0000256" key="7">
    <source>
        <dbReference type="SAM" id="SignalP"/>
    </source>
</evidence>
<dbReference type="InterPro" id="IPR036156">
    <property type="entry name" value="Beta-gal/glucu_dom_sf"/>
</dbReference>
<dbReference type="InterPro" id="IPR017853">
    <property type="entry name" value="GH"/>
</dbReference>
<organism evidence="12 13">
    <name type="scientific">Catenovulum adriaticum</name>
    <dbReference type="NCBI Taxonomy" id="2984846"/>
    <lineage>
        <taxon>Bacteria</taxon>
        <taxon>Pseudomonadati</taxon>
        <taxon>Pseudomonadota</taxon>
        <taxon>Gammaproteobacteria</taxon>
        <taxon>Alteromonadales</taxon>
        <taxon>Alteromonadaceae</taxon>
        <taxon>Catenovulum</taxon>
    </lineage>
</organism>
<feature type="signal peptide" evidence="7">
    <location>
        <begin position="1"/>
        <end position="21"/>
    </location>
</feature>
<dbReference type="Gene3D" id="2.60.40.10">
    <property type="entry name" value="Immunoglobulins"/>
    <property type="match status" value="1"/>
</dbReference>
<accession>A0ABY7AS85</accession>
<gene>
    <name evidence="12" type="ORF">OLW01_16795</name>
</gene>
<evidence type="ECO:0000256" key="4">
    <source>
        <dbReference type="ARBA" id="ARBA00022801"/>
    </source>
</evidence>
<dbReference type="PRINTS" id="PR00132">
    <property type="entry name" value="GLHYDRLASE2"/>
</dbReference>
<evidence type="ECO:0000313" key="12">
    <source>
        <dbReference type="EMBL" id="WAJ72395.1"/>
    </source>
</evidence>
<dbReference type="Pfam" id="PF02837">
    <property type="entry name" value="Glyco_hydro_2_N"/>
    <property type="match status" value="1"/>
</dbReference>
<dbReference type="EMBL" id="CP109967">
    <property type="protein sequence ID" value="WAJ72395.1"/>
    <property type="molecule type" value="Genomic_DNA"/>
</dbReference>
<dbReference type="Pfam" id="PF02836">
    <property type="entry name" value="Glyco_hydro_2_C"/>
    <property type="match status" value="1"/>
</dbReference>
<evidence type="ECO:0000256" key="1">
    <source>
        <dbReference type="ARBA" id="ARBA00001412"/>
    </source>
</evidence>
<dbReference type="InterPro" id="IPR004199">
    <property type="entry name" value="B-gal_small/dom_5"/>
</dbReference>
<sequence length="950" mass="107145">MKCLKYLMVFIALQLSFLVNAADIAAQRVYLSGKNTSDAVDWQFKCDKGRKCGEWTSIPVPSNWEQHGFGHYNYGHDLPKEKHDEIGTYKTTFFAPKAWKNKHVRLVFEGSMTETSVFLNGKKLGTTHLGGYVPFRHDLTKEHEAFKYGEENELTVVVAKKSTNESLEHAERKADYWVFGGIYRPVYLEIQNKSFINRVAIDAKADGTFKLDVFPQLNYITKFKKTPPIYVDEVYAQIYSLDGKKLGQPMSQPMIHGSGRVRLTTQVKDHQLWSPEYPTLYEVKVDLRKDGQVISRYTQGFGFRTFELRRQDGFYLNGKKIRIKGVNRNVFDPISGRAVSTQKVWDDARAIKSANINLVRSHLPPTTEFMEACDALGLLVITELTNWHDPWIDTPIGRNIAYELVTKYQNHPSVILWANGNESGFNLEIDDIYHLVDLQDRPVIHPWTNFEDIETFHYPTYKEFKEKLAKPTVYLPTEFLHGLYDGGHGAGLEDYWQAVMQSPTGAGGVLWCWGDAALSRTDKNGEMDTAGNMSSDGMVGPNGEKEASFYAVREIWSPIQIKQQSLTSDFSGKITVENGYYDTELNNCTFKWRLVNFSKPSNETINVNIMASGSVSGPAVRPGDSGQLNLNLPKQWQQADALALTAIDPHGMEVMEWSLPIEKAHTVLAKTSTKIEKVKGNPFELKMGQQVWKFSEKTGLLESSYYKGKPSGLANGPLLYGATENEQLDFSASWKASAYQQGADYIIKSTNEKDDSFTWTLTNQGTVTLDYDFSEVEQKLKYLSLGFDLPEDNVAAKTWLGNGPYRVWANRLKGVQYGIWQNDYNDKLTGLNLWGTPEFKGIFSGISWMKLELKSAGSLLIDPKENSYIGVLRPSNTIPSVSVHPKKLPRKGNEPLHAVWNYPHAGGLHFFHKLPGVGTKFMYAEESGPQGQPAQVNGALTGKITFQLNP</sequence>
<evidence type="ECO:0000259" key="11">
    <source>
        <dbReference type="Pfam" id="PF02929"/>
    </source>
</evidence>
<feature type="domain" description="Beta galactosidase small chain/" evidence="11">
    <location>
        <begin position="689"/>
        <end position="855"/>
    </location>
</feature>
<dbReference type="InterPro" id="IPR006101">
    <property type="entry name" value="Glyco_hydro_2"/>
</dbReference>
<keyword evidence="7" id="KW-0732">Signal</keyword>
<evidence type="ECO:0000256" key="6">
    <source>
        <dbReference type="ARBA" id="ARBA00032230"/>
    </source>
</evidence>
<proteinExistence type="inferred from homology"/>
<geneLocation type="plasmid" evidence="12 13">
    <name>pCadTS8_2</name>
</geneLocation>
<evidence type="ECO:0000313" key="13">
    <source>
        <dbReference type="Proteomes" id="UP001163726"/>
    </source>
</evidence>